<comment type="similarity">
    <text evidence="6">Belongs to the ABC-4 integral membrane protein family.</text>
</comment>
<feature type="transmembrane region" description="Helical" evidence="6">
    <location>
        <begin position="553"/>
        <end position="575"/>
    </location>
</feature>
<dbReference type="EMBL" id="JBBMFD010000003">
    <property type="protein sequence ID" value="MEQ2439782.1"/>
    <property type="molecule type" value="Genomic_DNA"/>
</dbReference>
<organism evidence="8 9">
    <name type="scientific">Solibaculum intestinale</name>
    <dbReference type="NCBI Taxonomy" id="3133165"/>
    <lineage>
        <taxon>Bacteria</taxon>
        <taxon>Bacillati</taxon>
        <taxon>Bacillota</taxon>
        <taxon>Clostridia</taxon>
        <taxon>Eubacteriales</taxon>
        <taxon>Oscillospiraceae</taxon>
        <taxon>Solibaculum</taxon>
    </lineage>
</organism>
<keyword evidence="5 6" id="KW-0472">Membrane</keyword>
<feature type="transmembrane region" description="Helical" evidence="6">
    <location>
        <begin position="157"/>
        <end position="178"/>
    </location>
</feature>
<sequence>MFSKLAFQNVKKSMKDYTIYFLTLTFGVCLFYVFNSIDSQQAMLDVSARQEDMLVLLTRMMGYVSVFISVILAFLIIYANRFLIKRRKKELGLYMILGMPKGKISRLVILETFFIGILSLVVGLIVGIFASQGLAVLTAKMFAVNLKQFEFTFSMDALIRSVLYFGFIFLLVMIFNTISISKYKLIDLLTAGKKNESLKIRKLWVSVVLFIIAVGCLAFAYYCILDNGMMTLDWEFTAALVFGALGTLLFFLSLSGFLLRVVKSNKRLYLKNLNMFVLRQINSKINTTFVSMTLICIMLLITIGTLSSGLGLADVLTKDLQKTTPYDASFTQYHYPNDPEYELPPFKEELLKNGVNLSDYTKEEQEVEIYNSPITYKAILTSRENMVPNGYTLESMEGTFIEAIPLSDYNAAMVMQGKEPVELSENQFILNCNYANMIPIVEDFLQKDGTIHIGGVTYMAASKEAYENIVETTQMFMDTGTLVLPDAVFETEGFLPRRTITNVNFNAPDAEAAFFEAVDEAYKVGTDESIARPYSMYYSRQEVLDAGAGLKTIISYLAIYIGIVFLITSAAVLALQQLSESADNVQRYRLLKKLGAEEKMVNRALFTQIFIYFMMPLALAIVHSVVGLTVANQIVRQFGNLDMVANTIFTAGIIILIYGGYFLATYFGCKTMIRERR</sequence>
<name>A0ABV1DXL2_9FIRM</name>
<evidence type="ECO:0000256" key="2">
    <source>
        <dbReference type="ARBA" id="ARBA00022475"/>
    </source>
</evidence>
<feature type="transmembrane region" description="Helical" evidence="6">
    <location>
        <begin position="609"/>
        <end position="631"/>
    </location>
</feature>
<evidence type="ECO:0000256" key="3">
    <source>
        <dbReference type="ARBA" id="ARBA00022692"/>
    </source>
</evidence>
<comment type="caution">
    <text evidence="8">The sequence shown here is derived from an EMBL/GenBank/DDBJ whole genome shotgun (WGS) entry which is preliminary data.</text>
</comment>
<evidence type="ECO:0000256" key="6">
    <source>
        <dbReference type="PIRNR" id="PIRNR018968"/>
    </source>
</evidence>
<evidence type="ECO:0000256" key="4">
    <source>
        <dbReference type="ARBA" id="ARBA00022989"/>
    </source>
</evidence>
<keyword evidence="4 6" id="KW-1133">Transmembrane helix</keyword>
<feature type="transmembrane region" description="Helical" evidence="6">
    <location>
        <begin position="289"/>
        <end position="313"/>
    </location>
</feature>
<dbReference type="RefSeq" id="WP_349218048.1">
    <property type="nucleotide sequence ID" value="NZ_JBBMFD010000003.1"/>
</dbReference>
<protein>
    <submittedName>
        <fullName evidence="8">FtsX-like permease family protein</fullName>
    </submittedName>
</protein>
<feature type="transmembrane region" description="Helical" evidence="6">
    <location>
        <begin position="54"/>
        <end position="79"/>
    </location>
</feature>
<keyword evidence="3 6" id="KW-0812">Transmembrane</keyword>
<keyword evidence="2 6" id="KW-1003">Cell membrane</keyword>
<dbReference type="Pfam" id="PF02687">
    <property type="entry name" value="FtsX"/>
    <property type="match status" value="1"/>
</dbReference>
<dbReference type="PANTHER" id="PTHR46795">
    <property type="entry name" value="ABC TRANSPORTER PERMEASE-RELATED-RELATED"/>
    <property type="match status" value="1"/>
</dbReference>
<dbReference type="PIRSF" id="PIRSF018968">
    <property type="entry name" value="ABC_permease_BceB"/>
    <property type="match status" value="1"/>
</dbReference>
<evidence type="ECO:0000256" key="1">
    <source>
        <dbReference type="ARBA" id="ARBA00004651"/>
    </source>
</evidence>
<comment type="subcellular location">
    <subcellularLocation>
        <location evidence="1 6">Cell membrane</location>
        <topology evidence="1 6">Multi-pass membrane protein</topology>
    </subcellularLocation>
</comment>
<evidence type="ECO:0000313" key="9">
    <source>
        <dbReference type="Proteomes" id="UP001489509"/>
    </source>
</evidence>
<accession>A0ABV1DXL2</accession>
<feature type="domain" description="ABC3 transporter permease C-terminal" evidence="7">
    <location>
        <begin position="64"/>
        <end position="183"/>
    </location>
</feature>
<dbReference type="InterPro" id="IPR003838">
    <property type="entry name" value="ABC3_permease_C"/>
</dbReference>
<dbReference type="InterPro" id="IPR052536">
    <property type="entry name" value="ABC-4_Integral_Memb_Prot"/>
</dbReference>
<gene>
    <name evidence="8" type="ORF">WMO26_02960</name>
</gene>
<feature type="transmembrane region" description="Helical" evidence="6">
    <location>
        <begin position="643"/>
        <end position="667"/>
    </location>
</feature>
<dbReference type="InterPro" id="IPR027022">
    <property type="entry name" value="ABC_permease_BceB-typ"/>
</dbReference>
<dbReference type="Proteomes" id="UP001489509">
    <property type="component" value="Unassembled WGS sequence"/>
</dbReference>
<feature type="transmembrane region" description="Helical" evidence="6">
    <location>
        <begin position="236"/>
        <end position="262"/>
    </location>
</feature>
<feature type="transmembrane region" description="Helical" evidence="6">
    <location>
        <begin position="17"/>
        <end position="34"/>
    </location>
</feature>
<feature type="transmembrane region" description="Helical" evidence="6">
    <location>
        <begin position="203"/>
        <end position="224"/>
    </location>
</feature>
<dbReference type="PANTHER" id="PTHR46795:SF3">
    <property type="entry name" value="ABC TRANSPORTER PERMEASE"/>
    <property type="match status" value="1"/>
</dbReference>
<evidence type="ECO:0000259" key="7">
    <source>
        <dbReference type="Pfam" id="PF02687"/>
    </source>
</evidence>
<keyword evidence="6" id="KW-0813">Transport</keyword>
<reference evidence="8 9" key="1">
    <citation type="submission" date="2024-03" db="EMBL/GenBank/DDBJ databases">
        <title>Human intestinal bacterial collection.</title>
        <authorList>
            <person name="Pauvert C."/>
            <person name="Hitch T.C.A."/>
            <person name="Clavel T."/>
        </authorList>
    </citation>
    <scope>NUCLEOTIDE SEQUENCE [LARGE SCALE GENOMIC DNA]</scope>
    <source>
        <strain evidence="8 9">CLA-JM-H44</strain>
    </source>
</reference>
<evidence type="ECO:0000313" key="8">
    <source>
        <dbReference type="EMBL" id="MEQ2439782.1"/>
    </source>
</evidence>
<keyword evidence="9" id="KW-1185">Reference proteome</keyword>
<proteinExistence type="inferred from homology"/>
<evidence type="ECO:0000256" key="5">
    <source>
        <dbReference type="ARBA" id="ARBA00023136"/>
    </source>
</evidence>
<feature type="transmembrane region" description="Helical" evidence="6">
    <location>
        <begin position="107"/>
        <end position="137"/>
    </location>
</feature>